<dbReference type="Proteomes" id="UP001364617">
    <property type="component" value="Unassembled WGS sequence"/>
</dbReference>
<dbReference type="GO" id="GO:0003676">
    <property type="term" value="F:nucleic acid binding"/>
    <property type="evidence" value="ECO:0007669"/>
    <property type="project" value="InterPro"/>
</dbReference>
<feature type="compositionally biased region" description="Polar residues" evidence="1">
    <location>
        <begin position="175"/>
        <end position="194"/>
    </location>
</feature>
<sequence length="377" mass="42534">MSMLAEPRRKQKWAADPQNTTWSNDESKFGQKMMERMGWAKGKGLGRSEQGSTENIKVKAKNNKLGLGTSVNNEDNWIAHQDDFNQLLAELNNCHGQSQTDNPTQEQGFSLEEKSKTSKKRVHYMKFTKGKDLSSRSKTDLACIFGKRSKQETRDQDEESSGPDSQEEREEDSETVSNPNPEEQLNTVTSTMTMQEYFAQRMAKIKKAHGTCDPAVSSNTPSPLATSASMEDSPNTSDMEQSKKKKRKRKDRESDQNGTVEKVEEDALTSVTGGNVEEPSYPQKKKKNKNKRKREEREKDGAEVCSTPTVTDGATEEEAPKTGKKKTSLEVHTDEPKTVEIENTDFRVSDKKKKREQDEEGAIGKVMPKKNKKKLKK</sequence>
<evidence type="ECO:0000256" key="1">
    <source>
        <dbReference type="SAM" id="MobiDB-lite"/>
    </source>
</evidence>
<protein>
    <recommendedName>
        <fullName evidence="2">G-patch domain-containing protein</fullName>
    </recommendedName>
</protein>
<feature type="region of interest" description="Disordered" evidence="1">
    <location>
        <begin position="1"/>
        <end position="30"/>
    </location>
</feature>
<feature type="compositionally biased region" description="Polar residues" evidence="1">
    <location>
        <begin position="94"/>
        <end position="108"/>
    </location>
</feature>
<proteinExistence type="predicted"/>
<dbReference type="InterPro" id="IPR050656">
    <property type="entry name" value="PINX1"/>
</dbReference>
<gene>
    <name evidence="3" type="ORF">R3I93_011686</name>
</gene>
<reference evidence="3 4" key="1">
    <citation type="submission" date="2024-02" db="EMBL/GenBank/DDBJ databases">
        <title>Chromosome-level genome assembly of the Eurasian Minnow (Phoxinus phoxinus).</title>
        <authorList>
            <person name="Oriowo T.O."/>
            <person name="Martin S."/>
            <person name="Stange M."/>
            <person name="Chrysostomakis Y."/>
            <person name="Brown T."/>
            <person name="Winkler S."/>
            <person name="Kukowka S."/>
            <person name="Myers E.W."/>
            <person name="Bohne A."/>
        </authorList>
    </citation>
    <scope>NUCLEOTIDE SEQUENCE [LARGE SCALE GENOMIC DNA]</scope>
    <source>
        <strain evidence="3">ZFMK-TIS-60720</strain>
        <tissue evidence="3">Whole Organism</tissue>
    </source>
</reference>
<feature type="compositionally biased region" description="Acidic residues" evidence="1">
    <location>
        <begin position="155"/>
        <end position="174"/>
    </location>
</feature>
<feature type="compositionally biased region" description="Basic and acidic residues" evidence="1">
    <location>
        <begin position="293"/>
        <end position="302"/>
    </location>
</feature>
<feature type="compositionally biased region" description="Basic and acidic residues" evidence="1">
    <location>
        <begin position="327"/>
        <end position="349"/>
    </location>
</feature>
<feature type="domain" description="G-patch" evidence="2">
    <location>
        <begin position="26"/>
        <end position="72"/>
    </location>
</feature>
<dbReference type="EMBL" id="JAYKXH010000012">
    <property type="protein sequence ID" value="KAK7150521.1"/>
    <property type="molecule type" value="Genomic_DNA"/>
</dbReference>
<dbReference type="GO" id="GO:0005730">
    <property type="term" value="C:nucleolus"/>
    <property type="evidence" value="ECO:0007669"/>
    <property type="project" value="TreeGrafter"/>
</dbReference>
<dbReference type="InterPro" id="IPR000467">
    <property type="entry name" value="G_patch_dom"/>
</dbReference>
<dbReference type="PANTHER" id="PTHR23149">
    <property type="entry name" value="G PATCH DOMAIN CONTAINING PROTEIN"/>
    <property type="match status" value="1"/>
</dbReference>
<accession>A0AAN9CWP0</accession>
<dbReference type="AlphaFoldDB" id="A0AAN9CWP0"/>
<comment type="caution">
    <text evidence="3">The sequence shown here is derived from an EMBL/GenBank/DDBJ whole genome shotgun (WGS) entry which is preliminary data.</text>
</comment>
<dbReference type="PANTHER" id="PTHR23149:SF27">
    <property type="entry name" value="PIN2_TERF1-INTERACTING TELOMERASE INHIBITOR 1"/>
    <property type="match status" value="1"/>
</dbReference>
<dbReference type="PROSITE" id="PS50174">
    <property type="entry name" value="G_PATCH"/>
    <property type="match status" value="1"/>
</dbReference>
<dbReference type="SMART" id="SM00443">
    <property type="entry name" value="G_patch"/>
    <property type="match status" value="1"/>
</dbReference>
<feature type="compositionally biased region" description="Basic residues" evidence="1">
    <location>
        <begin position="367"/>
        <end position="377"/>
    </location>
</feature>
<feature type="region of interest" description="Disordered" evidence="1">
    <location>
        <begin position="146"/>
        <end position="377"/>
    </location>
</feature>
<feature type="compositionally biased region" description="Polar residues" evidence="1">
    <location>
        <begin position="216"/>
        <end position="239"/>
    </location>
</feature>
<evidence type="ECO:0000313" key="4">
    <source>
        <dbReference type="Proteomes" id="UP001364617"/>
    </source>
</evidence>
<organism evidence="3 4">
    <name type="scientific">Phoxinus phoxinus</name>
    <name type="common">Eurasian minnow</name>
    <dbReference type="NCBI Taxonomy" id="58324"/>
    <lineage>
        <taxon>Eukaryota</taxon>
        <taxon>Metazoa</taxon>
        <taxon>Chordata</taxon>
        <taxon>Craniata</taxon>
        <taxon>Vertebrata</taxon>
        <taxon>Euteleostomi</taxon>
        <taxon>Actinopterygii</taxon>
        <taxon>Neopterygii</taxon>
        <taxon>Teleostei</taxon>
        <taxon>Ostariophysi</taxon>
        <taxon>Cypriniformes</taxon>
        <taxon>Leuciscidae</taxon>
        <taxon>Phoxininae</taxon>
        <taxon>Phoxinus</taxon>
    </lineage>
</organism>
<evidence type="ECO:0000313" key="3">
    <source>
        <dbReference type="EMBL" id="KAK7150521.1"/>
    </source>
</evidence>
<evidence type="ECO:0000259" key="2">
    <source>
        <dbReference type="PROSITE" id="PS50174"/>
    </source>
</evidence>
<keyword evidence="4" id="KW-1185">Reference proteome</keyword>
<name>A0AAN9CWP0_9TELE</name>
<feature type="region of interest" description="Disordered" evidence="1">
    <location>
        <begin position="94"/>
        <end position="119"/>
    </location>
</feature>
<dbReference type="Pfam" id="PF01585">
    <property type="entry name" value="G-patch"/>
    <property type="match status" value="1"/>
</dbReference>
<dbReference type="GO" id="GO:0010521">
    <property type="term" value="F:telomerase inhibitor activity"/>
    <property type="evidence" value="ECO:0007669"/>
    <property type="project" value="TreeGrafter"/>
</dbReference>
<feature type="compositionally biased region" description="Basic residues" evidence="1">
    <location>
        <begin position="283"/>
        <end position="292"/>
    </location>
</feature>